<accession>A0A8X6PB97</accession>
<reference evidence="1" key="1">
    <citation type="submission" date="2020-08" db="EMBL/GenBank/DDBJ databases">
        <title>Multicomponent nature underlies the extraordinary mechanical properties of spider dragline silk.</title>
        <authorList>
            <person name="Kono N."/>
            <person name="Nakamura H."/>
            <person name="Mori M."/>
            <person name="Yoshida Y."/>
            <person name="Ohtoshi R."/>
            <person name="Malay A.D."/>
            <person name="Moran D.A.P."/>
            <person name="Tomita M."/>
            <person name="Numata K."/>
            <person name="Arakawa K."/>
        </authorList>
    </citation>
    <scope>NUCLEOTIDE SEQUENCE</scope>
</reference>
<keyword evidence="2" id="KW-1185">Reference proteome</keyword>
<dbReference type="EMBL" id="BMAW01113634">
    <property type="protein sequence ID" value="GFT58115.1"/>
    <property type="molecule type" value="Genomic_DNA"/>
</dbReference>
<evidence type="ECO:0000313" key="2">
    <source>
        <dbReference type="Proteomes" id="UP000887013"/>
    </source>
</evidence>
<dbReference type="AlphaFoldDB" id="A0A8X6PB97"/>
<comment type="caution">
    <text evidence="1">The sequence shown here is derived from an EMBL/GenBank/DDBJ whole genome shotgun (WGS) entry which is preliminary data.</text>
</comment>
<sequence>MALCIIFAERERQISHFNREKGYIIDETSKKILAFDGAERLESPGGWSSKCSETSFHVYHAILCDVMADERFSALGSKHPQMLTSLVKSVDRDDWKDGGFLLVSRAGFLDLCFNGLWTVSSFEFLGMVLLGSRDFVVVRRFLENGPQTIGLGRWHFFLRFVGFNFLRLERLESSSKANVAV</sequence>
<organism evidence="1 2">
    <name type="scientific">Nephila pilipes</name>
    <name type="common">Giant wood spider</name>
    <name type="synonym">Nephila maculata</name>
    <dbReference type="NCBI Taxonomy" id="299642"/>
    <lineage>
        <taxon>Eukaryota</taxon>
        <taxon>Metazoa</taxon>
        <taxon>Ecdysozoa</taxon>
        <taxon>Arthropoda</taxon>
        <taxon>Chelicerata</taxon>
        <taxon>Arachnida</taxon>
        <taxon>Araneae</taxon>
        <taxon>Araneomorphae</taxon>
        <taxon>Entelegynae</taxon>
        <taxon>Araneoidea</taxon>
        <taxon>Nephilidae</taxon>
        <taxon>Nephila</taxon>
    </lineage>
</organism>
<name>A0A8X6PB97_NEPPI</name>
<dbReference type="Proteomes" id="UP000887013">
    <property type="component" value="Unassembled WGS sequence"/>
</dbReference>
<proteinExistence type="predicted"/>
<gene>
    <name evidence="1" type="ORF">NPIL_647551</name>
</gene>
<protein>
    <submittedName>
        <fullName evidence="1">Uncharacterized protein</fullName>
    </submittedName>
</protein>
<evidence type="ECO:0000313" key="1">
    <source>
        <dbReference type="EMBL" id="GFT58115.1"/>
    </source>
</evidence>